<keyword evidence="2" id="KW-1185">Reference proteome</keyword>
<reference evidence="1 2" key="2">
    <citation type="submission" date="2020-08" db="EMBL/GenBank/DDBJ databases">
        <authorList>
            <person name="Ueki A."/>
            <person name="Tonouchi A."/>
        </authorList>
    </citation>
    <scope>NUCLEOTIDE SEQUENCE [LARGE SCALE GENOMIC DNA]</scope>
    <source>
        <strain evidence="1 2">CTTW</strain>
    </source>
</reference>
<sequence length="345" mass="39594">MYTSIYTKEIPVLLKQLANTTEMQRLSDVGMHCGCEYANFPIYRKAGAPYSRLKHSIGVSMIVWNFTHDIRQSIAGLFHDIATPVFAHTIDFLQGDHLVQESTEDKTLSIIENSKEITELLRLHHIDIADVSDYHKYPIADNDTPMLSADRLEYTLGNGFCVADCKVETLNRLYKDITILHNEHGIEELGFRTINAAKEFIEISLFNSHFFVSDEDRFSMEYLADIIRSAMNSGVIMQEDFYLTEKEVIKKLMKDKRLSKMWMNYTELSAVASSTEKPANRYCVNVSAKKRYIDPLVLINDSAKRLSELDNSIHENIQTFLNLDFDKWLYAANPCQSDTVNNGMN</sequence>
<name>A0A7I8DML9_9FIRM</name>
<dbReference type="KEGG" id="acht:bsdcttw_26710"/>
<protein>
    <recommendedName>
        <fullName evidence="3">HD domain-containing protein</fullName>
    </recommendedName>
</protein>
<organism evidence="1 2">
    <name type="scientific">Anaerocolumna chitinilytica</name>
    <dbReference type="NCBI Taxonomy" id="1727145"/>
    <lineage>
        <taxon>Bacteria</taxon>
        <taxon>Bacillati</taxon>
        <taxon>Bacillota</taxon>
        <taxon>Clostridia</taxon>
        <taxon>Lachnospirales</taxon>
        <taxon>Lachnospiraceae</taxon>
        <taxon>Anaerocolumna</taxon>
    </lineage>
</organism>
<evidence type="ECO:0000313" key="1">
    <source>
        <dbReference type="EMBL" id="BCJ99630.1"/>
    </source>
</evidence>
<dbReference type="AlphaFoldDB" id="A0A7I8DML9"/>
<dbReference type="InterPro" id="IPR003607">
    <property type="entry name" value="HD/PDEase_dom"/>
</dbReference>
<dbReference type="SUPFAM" id="SSF109604">
    <property type="entry name" value="HD-domain/PDEase-like"/>
    <property type="match status" value="1"/>
</dbReference>
<dbReference type="Gene3D" id="1.10.3210.10">
    <property type="entry name" value="Hypothetical protein af1432"/>
    <property type="match status" value="1"/>
</dbReference>
<dbReference type="RefSeq" id="WP_185255378.1">
    <property type="nucleotide sequence ID" value="NZ_AP023368.1"/>
</dbReference>
<gene>
    <name evidence="1" type="ORF">bsdcttw_26710</name>
</gene>
<proteinExistence type="predicted"/>
<dbReference type="Proteomes" id="UP000515703">
    <property type="component" value="Chromosome"/>
</dbReference>
<evidence type="ECO:0008006" key="3">
    <source>
        <dbReference type="Google" id="ProtNLM"/>
    </source>
</evidence>
<dbReference type="CDD" id="cd00077">
    <property type="entry name" value="HDc"/>
    <property type="match status" value="1"/>
</dbReference>
<reference evidence="1 2" key="1">
    <citation type="submission" date="2020-08" db="EMBL/GenBank/DDBJ databases">
        <title>Draft genome sequencing of an Anaerocolumna strain isolated from anoxic soil subjected to BSD treatment.</title>
        <authorList>
            <person name="Uek A."/>
            <person name="Tonouchi A."/>
        </authorList>
    </citation>
    <scope>NUCLEOTIDE SEQUENCE [LARGE SCALE GENOMIC DNA]</scope>
    <source>
        <strain evidence="1 2">CTTW</strain>
    </source>
</reference>
<evidence type="ECO:0000313" key="2">
    <source>
        <dbReference type="Proteomes" id="UP000515703"/>
    </source>
</evidence>
<accession>A0A7I8DML9</accession>
<dbReference type="EMBL" id="AP023368">
    <property type="protein sequence ID" value="BCJ99630.1"/>
    <property type="molecule type" value="Genomic_DNA"/>
</dbReference>